<name>A0AAV7MHI7_PLEWA</name>
<keyword evidence="2" id="KW-1185">Reference proteome</keyword>
<reference evidence="1" key="1">
    <citation type="journal article" date="2022" name="bioRxiv">
        <title>Sequencing and chromosome-scale assembly of the giantPleurodeles waltlgenome.</title>
        <authorList>
            <person name="Brown T."/>
            <person name="Elewa A."/>
            <person name="Iarovenko S."/>
            <person name="Subramanian E."/>
            <person name="Araus A.J."/>
            <person name="Petzold A."/>
            <person name="Susuki M."/>
            <person name="Suzuki K.-i.T."/>
            <person name="Hayashi T."/>
            <person name="Toyoda A."/>
            <person name="Oliveira C."/>
            <person name="Osipova E."/>
            <person name="Leigh N.D."/>
            <person name="Simon A."/>
            <person name="Yun M.H."/>
        </authorList>
    </citation>
    <scope>NUCLEOTIDE SEQUENCE</scope>
    <source>
        <strain evidence="1">20211129_DDA</strain>
        <tissue evidence="1">Liver</tissue>
    </source>
</reference>
<evidence type="ECO:0000313" key="2">
    <source>
        <dbReference type="Proteomes" id="UP001066276"/>
    </source>
</evidence>
<comment type="caution">
    <text evidence="1">The sequence shown here is derived from an EMBL/GenBank/DDBJ whole genome shotgun (WGS) entry which is preliminary data.</text>
</comment>
<protein>
    <submittedName>
        <fullName evidence="1">Uncharacterized protein</fullName>
    </submittedName>
</protein>
<dbReference type="Proteomes" id="UP001066276">
    <property type="component" value="Chromosome 10"/>
</dbReference>
<sequence>MLREASAITSGWNGAPSVPETCGGHPCYPSNGVSPTATIPPSRRTVVREEFRRACQLRLLHHDCSIPCLVPPGHKEAPTWVKFTTRPGSSLLELFGHAKERSSQPAAKDVRGLRLQHPCGGEGCGPGGPGGPRMCSLIIVAEEEAAAADSNFSV</sequence>
<proteinExistence type="predicted"/>
<gene>
    <name evidence="1" type="ORF">NDU88_006946</name>
</gene>
<dbReference type="AlphaFoldDB" id="A0AAV7MHI7"/>
<accession>A0AAV7MHI7</accession>
<evidence type="ECO:0000313" key="1">
    <source>
        <dbReference type="EMBL" id="KAJ1101882.1"/>
    </source>
</evidence>
<dbReference type="EMBL" id="JANPWB010000014">
    <property type="protein sequence ID" value="KAJ1101882.1"/>
    <property type="molecule type" value="Genomic_DNA"/>
</dbReference>
<organism evidence="1 2">
    <name type="scientific">Pleurodeles waltl</name>
    <name type="common">Iberian ribbed newt</name>
    <dbReference type="NCBI Taxonomy" id="8319"/>
    <lineage>
        <taxon>Eukaryota</taxon>
        <taxon>Metazoa</taxon>
        <taxon>Chordata</taxon>
        <taxon>Craniata</taxon>
        <taxon>Vertebrata</taxon>
        <taxon>Euteleostomi</taxon>
        <taxon>Amphibia</taxon>
        <taxon>Batrachia</taxon>
        <taxon>Caudata</taxon>
        <taxon>Salamandroidea</taxon>
        <taxon>Salamandridae</taxon>
        <taxon>Pleurodelinae</taxon>
        <taxon>Pleurodeles</taxon>
    </lineage>
</organism>